<gene>
    <name evidence="1" type="ORF">CK203_017346</name>
</gene>
<comment type="caution">
    <text evidence="1">The sequence shown here is derived from an EMBL/GenBank/DDBJ whole genome shotgun (WGS) entry which is preliminary data.</text>
</comment>
<dbReference type="EMBL" id="QGNW01000021">
    <property type="protein sequence ID" value="RVX14382.1"/>
    <property type="molecule type" value="Genomic_DNA"/>
</dbReference>
<organism evidence="1 2">
    <name type="scientific">Vitis vinifera</name>
    <name type="common">Grape</name>
    <dbReference type="NCBI Taxonomy" id="29760"/>
    <lineage>
        <taxon>Eukaryota</taxon>
        <taxon>Viridiplantae</taxon>
        <taxon>Streptophyta</taxon>
        <taxon>Embryophyta</taxon>
        <taxon>Tracheophyta</taxon>
        <taxon>Spermatophyta</taxon>
        <taxon>Magnoliopsida</taxon>
        <taxon>eudicotyledons</taxon>
        <taxon>Gunneridae</taxon>
        <taxon>Pentapetalae</taxon>
        <taxon>rosids</taxon>
        <taxon>Vitales</taxon>
        <taxon>Vitaceae</taxon>
        <taxon>Viteae</taxon>
        <taxon>Vitis</taxon>
    </lineage>
</organism>
<dbReference type="Proteomes" id="UP000288805">
    <property type="component" value="Unassembled WGS sequence"/>
</dbReference>
<reference evidence="1 2" key="1">
    <citation type="journal article" date="2018" name="PLoS Genet.">
        <title>Population sequencing reveals clonal diversity and ancestral inbreeding in the grapevine cultivar Chardonnay.</title>
        <authorList>
            <person name="Roach M.J."/>
            <person name="Johnson D.L."/>
            <person name="Bohlmann J."/>
            <person name="van Vuuren H.J."/>
            <person name="Jones S.J."/>
            <person name="Pretorius I.S."/>
            <person name="Schmidt S.A."/>
            <person name="Borneman A.R."/>
        </authorList>
    </citation>
    <scope>NUCLEOTIDE SEQUENCE [LARGE SCALE GENOMIC DNA]</scope>
    <source>
        <strain evidence="2">cv. Chardonnay</strain>
        <tissue evidence="1">Leaf</tissue>
    </source>
</reference>
<name>A0A438JZJ0_VITVI</name>
<protein>
    <submittedName>
        <fullName evidence="1">Uncharacterized protein</fullName>
    </submittedName>
</protein>
<sequence length="200" mass="22491">MGSLLKDVYGAAFNRFLGLPVEGFEEEIQCLLRKMEARIGGGALNLGANDGEKGKLIKSVIRMQKVDLICLLETKVQEVSLQMVRSLGIGRFLDWGAMEAQGGALWSILRGKRPSRKSWELCDLGRTGYDARGSSNAVKLKALIKDLKLWNKEVFGNVLLTRQRLSLPSAFRILKREFLLSQLRRRRLKGWPWTSSKSGL</sequence>
<evidence type="ECO:0000313" key="2">
    <source>
        <dbReference type="Proteomes" id="UP000288805"/>
    </source>
</evidence>
<proteinExistence type="predicted"/>
<evidence type="ECO:0000313" key="1">
    <source>
        <dbReference type="EMBL" id="RVX14382.1"/>
    </source>
</evidence>
<accession>A0A438JZJ0</accession>
<dbReference type="AlphaFoldDB" id="A0A438JZJ0"/>